<dbReference type="AlphaFoldDB" id="B9XJX6"/>
<evidence type="ECO:0000256" key="2">
    <source>
        <dbReference type="ARBA" id="ARBA00022448"/>
    </source>
</evidence>
<dbReference type="PANTHER" id="PTHR19271:SF16">
    <property type="entry name" value="CYTOCHROME B"/>
    <property type="match status" value="1"/>
</dbReference>
<evidence type="ECO:0000256" key="6">
    <source>
        <dbReference type="ARBA" id="ARBA00022982"/>
    </source>
</evidence>
<dbReference type="STRING" id="320771.Cflav_PD2806"/>
<evidence type="ECO:0000313" key="15">
    <source>
        <dbReference type="EMBL" id="EEF59799.1"/>
    </source>
</evidence>
<comment type="subcellular location">
    <subcellularLocation>
        <location evidence="1">Membrane</location>
        <topology evidence="1">Multi-pass membrane protein</topology>
    </subcellularLocation>
</comment>
<keyword evidence="5 10" id="KW-0479">Metal-binding</keyword>
<dbReference type="PROSITE" id="PS51007">
    <property type="entry name" value="CYTC"/>
    <property type="match status" value="1"/>
</dbReference>
<dbReference type="GO" id="GO:0009055">
    <property type="term" value="F:electron transfer activity"/>
    <property type="evidence" value="ECO:0007669"/>
    <property type="project" value="InterPro"/>
</dbReference>
<comment type="caution">
    <text evidence="15">The sequence shown here is derived from an EMBL/GenBank/DDBJ whole genome shotgun (WGS) entry which is preliminary data.</text>
</comment>
<feature type="domain" description="Cytochrome b/b6 N-terminal region profile" evidence="12">
    <location>
        <begin position="9"/>
        <end position="220"/>
    </location>
</feature>
<sequence length="467" mass="52421">MIRRKLKQTWEWLDDRVGFTETFGPMITHLVPRGARWWYVFGSATLFAFMIQVISGVALAFSYIPSTAHAYETLQFITNQAPFGNFLRALHYYGASAMVLMVGLHMAQVFLFGAYKYPREMTWVTGVMMLGFVLIMGFTGQLLRWDQTGVWSVIVAAEQVGRTPLIGDWLARFTLGGDTVGGATLSRFFAIHVFIMPAMVFAFVGIHLLGVLRHGISPPPKPGQFLSRKTYHQEYADYLKKDGVPFWPDSAWRDVVFGAAMAAVIVILALAFGPPELGKQPDPSLVEAYPRPDWYLLWYFAVLALLPKGTETWFMVFGPMLAGFWLIVLPFISKRGERSPRRRPWAWAAVLMVVIMIATFWRAGIKSNWSPNFNIEPLSEKVVGAASGPIAAGAHLFYSKGCLNCHLIENYGGRRGPDLTNIGSQRTKEQLILTILGGRGNMPAYASNITPEEMKELTTFLESRKQR</sequence>
<feature type="transmembrane region" description="Helical" evidence="11">
    <location>
        <begin position="313"/>
        <end position="333"/>
    </location>
</feature>
<feature type="transmembrane region" description="Helical" evidence="11">
    <location>
        <begin position="122"/>
        <end position="143"/>
    </location>
</feature>
<keyword evidence="3 10" id="KW-0349">Heme</keyword>
<dbReference type="InterPro" id="IPR036909">
    <property type="entry name" value="Cyt_c-like_dom_sf"/>
</dbReference>
<dbReference type="Pfam" id="PF13442">
    <property type="entry name" value="Cytochrome_CBB3"/>
    <property type="match status" value="1"/>
</dbReference>
<keyword evidence="8 10" id="KW-0408">Iron</keyword>
<feature type="domain" description="Cytochrome c" evidence="14">
    <location>
        <begin position="388"/>
        <end position="465"/>
    </location>
</feature>
<dbReference type="SUPFAM" id="SSF81648">
    <property type="entry name" value="a domain/subunit of cytochrome bc1 complex (Ubiquinol-cytochrome c reductase)"/>
    <property type="match status" value="1"/>
</dbReference>
<dbReference type="PANTHER" id="PTHR19271">
    <property type="entry name" value="CYTOCHROME B"/>
    <property type="match status" value="1"/>
</dbReference>
<evidence type="ECO:0000256" key="7">
    <source>
        <dbReference type="ARBA" id="ARBA00022989"/>
    </source>
</evidence>
<dbReference type="GO" id="GO:0022904">
    <property type="term" value="P:respiratory electron transport chain"/>
    <property type="evidence" value="ECO:0007669"/>
    <property type="project" value="InterPro"/>
</dbReference>
<feature type="transmembrane region" description="Helical" evidence="11">
    <location>
        <begin position="345"/>
        <end position="364"/>
    </location>
</feature>
<dbReference type="GO" id="GO:0046872">
    <property type="term" value="F:metal ion binding"/>
    <property type="evidence" value="ECO:0007669"/>
    <property type="project" value="UniProtKB-KW"/>
</dbReference>
<organism evidence="15 16">
    <name type="scientific">Pedosphaera parvula (strain Ellin514)</name>
    <dbReference type="NCBI Taxonomy" id="320771"/>
    <lineage>
        <taxon>Bacteria</taxon>
        <taxon>Pseudomonadati</taxon>
        <taxon>Verrucomicrobiota</taxon>
        <taxon>Pedosphaerae</taxon>
        <taxon>Pedosphaerales</taxon>
        <taxon>Pedosphaeraceae</taxon>
        <taxon>Pedosphaera</taxon>
    </lineage>
</organism>
<dbReference type="InterPro" id="IPR036150">
    <property type="entry name" value="Cyt_b/b6_C_sf"/>
</dbReference>
<dbReference type="InterPro" id="IPR016174">
    <property type="entry name" value="Di-haem_cyt_TM"/>
</dbReference>
<evidence type="ECO:0000256" key="4">
    <source>
        <dbReference type="ARBA" id="ARBA00022692"/>
    </source>
</evidence>
<dbReference type="InterPro" id="IPR027387">
    <property type="entry name" value="Cytb/b6-like_sf"/>
</dbReference>
<evidence type="ECO:0000256" key="8">
    <source>
        <dbReference type="ARBA" id="ARBA00023004"/>
    </source>
</evidence>
<dbReference type="EMBL" id="ABOX02000023">
    <property type="protein sequence ID" value="EEF59799.1"/>
    <property type="molecule type" value="Genomic_DNA"/>
</dbReference>
<dbReference type="Pfam" id="PF00033">
    <property type="entry name" value="Cytochrome_B"/>
    <property type="match status" value="1"/>
</dbReference>
<evidence type="ECO:0000256" key="9">
    <source>
        <dbReference type="ARBA" id="ARBA00023136"/>
    </source>
</evidence>
<feature type="transmembrane region" description="Helical" evidence="11">
    <location>
        <begin position="37"/>
        <end position="64"/>
    </location>
</feature>
<dbReference type="Gene3D" id="1.20.810.10">
    <property type="entry name" value="Cytochrome Bc1 Complex, Chain C"/>
    <property type="match status" value="1"/>
</dbReference>
<reference evidence="15 16" key="1">
    <citation type="journal article" date="2011" name="J. Bacteriol.">
        <title>Genome sequence of 'Pedosphaera parvula' Ellin514, an aerobic Verrucomicrobial isolate from pasture soil.</title>
        <authorList>
            <person name="Kant R."/>
            <person name="van Passel M.W."/>
            <person name="Sangwan P."/>
            <person name="Palva A."/>
            <person name="Lucas S."/>
            <person name="Copeland A."/>
            <person name="Lapidus A."/>
            <person name="Glavina Del Rio T."/>
            <person name="Dalin E."/>
            <person name="Tice H."/>
            <person name="Bruce D."/>
            <person name="Goodwin L."/>
            <person name="Pitluck S."/>
            <person name="Chertkov O."/>
            <person name="Larimer F.W."/>
            <person name="Land M.L."/>
            <person name="Hauser L."/>
            <person name="Brettin T.S."/>
            <person name="Detter J.C."/>
            <person name="Han S."/>
            <person name="de Vos W.M."/>
            <person name="Janssen P.H."/>
            <person name="Smidt H."/>
        </authorList>
    </citation>
    <scope>NUCLEOTIDE SEQUENCE [LARGE SCALE GENOMIC DNA]</scope>
    <source>
        <strain evidence="15 16">Ellin514</strain>
    </source>
</reference>
<dbReference type="RefSeq" id="WP_007416119.1">
    <property type="nucleotide sequence ID" value="NZ_ABOX02000023.1"/>
</dbReference>
<feature type="transmembrane region" description="Helical" evidence="11">
    <location>
        <begin position="92"/>
        <end position="115"/>
    </location>
</feature>
<evidence type="ECO:0000256" key="10">
    <source>
        <dbReference type="PROSITE-ProRule" id="PRU00433"/>
    </source>
</evidence>
<feature type="transmembrane region" description="Helical" evidence="11">
    <location>
        <begin position="189"/>
        <end position="212"/>
    </location>
</feature>
<evidence type="ECO:0000256" key="3">
    <source>
        <dbReference type="ARBA" id="ARBA00022617"/>
    </source>
</evidence>
<dbReference type="InterPro" id="IPR005797">
    <property type="entry name" value="Cyt_b/b6_N"/>
</dbReference>
<keyword evidence="7 11" id="KW-1133">Transmembrane helix</keyword>
<name>B9XJX6_PEDPL</name>
<dbReference type="Gene3D" id="1.10.760.10">
    <property type="entry name" value="Cytochrome c-like domain"/>
    <property type="match status" value="1"/>
</dbReference>
<dbReference type="GO" id="GO:0016491">
    <property type="term" value="F:oxidoreductase activity"/>
    <property type="evidence" value="ECO:0007669"/>
    <property type="project" value="InterPro"/>
</dbReference>
<dbReference type="PROSITE" id="PS51003">
    <property type="entry name" value="CYTB_CTER"/>
    <property type="match status" value="1"/>
</dbReference>
<dbReference type="PROSITE" id="PS51002">
    <property type="entry name" value="CYTB_NTER"/>
    <property type="match status" value="1"/>
</dbReference>
<dbReference type="GO" id="GO:0016020">
    <property type="term" value="C:membrane"/>
    <property type="evidence" value="ECO:0007669"/>
    <property type="project" value="UniProtKB-SubCell"/>
</dbReference>
<keyword evidence="16" id="KW-1185">Reference proteome</keyword>
<dbReference type="SUPFAM" id="SSF81342">
    <property type="entry name" value="Transmembrane di-heme cytochromes"/>
    <property type="match status" value="1"/>
</dbReference>
<keyword evidence="9 11" id="KW-0472">Membrane</keyword>
<keyword evidence="2" id="KW-0813">Transport</keyword>
<accession>B9XJX6</accession>
<evidence type="ECO:0000256" key="1">
    <source>
        <dbReference type="ARBA" id="ARBA00004141"/>
    </source>
</evidence>
<evidence type="ECO:0000256" key="11">
    <source>
        <dbReference type="SAM" id="Phobius"/>
    </source>
</evidence>
<evidence type="ECO:0000256" key="5">
    <source>
        <dbReference type="ARBA" id="ARBA00022723"/>
    </source>
</evidence>
<dbReference type="Pfam" id="PF00032">
    <property type="entry name" value="Cytochrom_B_C"/>
    <property type="match status" value="1"/>
</dbReference>
<evidence type="ECO:0000259" key="14">
    <source>
        <dbReference type="PROSITE" id="PS51007"/>
    </source>
</evidence>
<evidence type="ECO:0000313" key="16">
    <source>
        <dbReference type="Proteomes" id="UP000003688"/>
    </source>
</evidence>
<dbReference type="OrthoDB" id="9804503at2"/>
<feature type="transmembrane region" description="Helical" evidence="11">
    <location>
        <begin position="255"/>
        <end position="273"/>
    </location>
</feature>
<dbReference type="Proteomes" id="UP000003688">
    <property type="component" value="Unassembled WGS sequence"/>
</dbReference>
<evidence type="ECO:0000259" key="12">
    <source>
        <dbReference type="PROSITE" id="PS51002"/>
    </source>
</evidence>
<keyword evidence="4 11" id="KW-0812">Transmembrane</keyword>
<evidence type="ECO:0000259" key="13">
    <source>
        <dbReference type="PROSITE" id="PS51003"/>
    </source>
</evidence>
<dbReference type="SUPFAM" id="SSF46626">
    <property type="entry name" value="Cytochrome c"/>
    <property type="match status" value="1"/>
</dbReference>
<dbReference type="InterPro" id="IPR005798">
    <property type="entry name" value="Cyt_b/b6_C"/>
</dbReference>
<feature type="domain" description="Cytochrome b/b6 C-terminal region profile" evidence="13">
    <location>
        <begin position="236"/>
        <end position="361"/>
    </location>
</feature>
<protein>
    <submittedName>
        <fullName evidence="15">Cytochrome b/b6 domain protein</fullName>
    </submittedName>
</protein>
<dbReference type="InterPro" id="IPR009056">
    <property type="entry name" value="Cyt_c-like_dom"/>
</dbReference>
<gene>
    <name evidence="15" type="ORF">Cflav_PD2806</name>
</gene>
<proteinExistence type="predicted"/>
<dbReference type="GO" id="GO:0020037">
    <property type="term" value="F:heme binding"/>
    <property type="evidence" value="ECO:0007669"/>
    <property type="project" value="InterPro"/>
</dbReference>
<keyword evidence="6" id="KW-0249">Electron transport</keyword>